<proteinExistence type="predicted"/>
<protein>
    <submittedName>
        <fullName evidence="1">Uncharacterized protein</fullName>
    </submittedName>
</protein>
<dbReference type="Proteomes" id="UP001153076">
    <property type="component" value="Unassembled WGS sequence"/>
</dbReference>
<keyword evidence="2" id="KW-1185">Reference proteome</keyword>
<reference evidence="1" key="1">
    <citation type="submission" date="2022-04" db="EMBL/GenBank/DDBJ databases">
        <title>Carnegiea gigantea Genome sequencing and assembly v2.</title>
        <authorList>
            <person name="Copetti D."/>
            <person name="Sanderson M.J."/>
            <person name="Burquez A."/>
            <person name="Wojciechowski M.F."/>
        </authorList>
    </citation>
    <scope>NUCLEOTIDE SEQUENCE</scope>
    <source>
        <strain evidence="1">SGP5-SGP5p</strain>
        <tissue evidence="1">Aerial part</tissue>
    </source>
</reference>
<organism evidence="1 2">
    <name type="scientific">Carnegiea gigantea</name>
    <dbReference type="NCBI Taxonomy" id="171969"/>
    <lineage>
        <taxon>Eukaryota</taxon>
        <taxon>Viridiplantae</taxon>
        <taxon>Streptophyta</taxon>
        <taxon>Embryophyta</taxon>
        <taxon>Tracheophyta</taxon>
        <taxon>Spermatophyta</taxon>
        <taxon>Magnoliopsida</taxon>
        <taxon>eudicotyledons</taxon>
        <taxon>Gunneridae</taxon>
        <taxon>Pentapetalae</taxon>
        <taxon>Caryophyllales</taxon>
        <taxon>Cactineae</taxon>
        <taxon>Cactaceae</taxon>
        <taxon>Cactoideae</taxon>
        <taxon>Echinocereeae</taxon>
        <taxon>Carnegiea</taxon>
    </lineage>
</organism>
<name>A0A9Q1Q919_9CARY</name>
<accession>A0A9Q1Q919</accession>
<dbReference type="EMBL" id="JAKOGI010000591">
    <property type="protein sequence ID" value="KAJ8432691.1"/>
    <property type="molecule type" value="Genomic_DNA"/>
</dbReference>
<sequence length="219" mass="25110">MWSVDDDSQNHSDGTLSKIRMLREPALNASSRFRALIEEDLEREQNGTEQGQVMQMENGVEAPNLMVRGAMGDQDPTYLEDEHLQARKIHMDPWALVTRHKKVGGIGIPVMRALNAASLMKLRWRMVLEPDKIWARVLSFKYCRGGNLLHTHTPPSVPRHSNTWRGNLEQRRYIEEHAGKALRDGRAARFWLDRWVEPSPLLIFIAQHGRCSGVLKAMV</sequence>
<comment type="caution">
    <text evidence="1">The sequence shown here is derived from an EMBL/GenBank/DDBJ whole genome shotgun (WGS) entry which is preliminary data.</text>
</comment>
<dbReference type="OrthoDB" id="1938246at2759"/>
<evidence type="ECO:0000313" key="2">
    <source>
        <dbReference type="Proteomes" id="UP001153076"/>
    </source>
</evidence>
<evidence type="ECO:0000313" key="1">
    <source>
        <dbReference type="EMBL" id="KAJ8432691.1"/>
    </source>
</evidence>
<dbReference type="AlphaFoldDB" id="A0A9Q1Q919"/>
<gene>
    <name evidence="1" type="ORF">Cgig2_016364</name>
</gene>